<name>A0AAV0RLF7_9ROSI</name>
<gene>
    <name evidence="1" type="ORF">LITE_LOCUS48318</name>
</gene>
<organism evidence="1 2">
    <name type="scientific">Linum tenue</name>
    <dbReference type="NCBI Taxonomy" id="586396"/>
    <lineage>
        <taxon>Eukaryota</taxon>
        <taxon>Viridiplantae</taxon>
        <taxon>Streptophyta</taxon>
        <taxon>Embryophyta</taxon>
        <taxon>Tracheophyta</taxon>
        <taxon>Spermatophyta</taxon>
        <taxon>Magnoliopsida</taxon>
        <taxon>eudicotyledons</taxon>
        <taxon>Gunneridae</taxon>
        <taxon>Pentapetalae</taxon>
        <taxon>rosids</taxon>
        <taxon>fabids</taxon>
        <taxon>Malpighiales</taxon>
        <taxon>Linaceae</taxon>
        <taxon>Linum</taxon>
    </lineage>
</organism>
<dbReference type="EMBL" id="CAMGYJ010000011">
    <property type="protein sequence ID" value="CAI0557308.1"/>
    <property type="molecule type" value="Genomic_DNA"/>
</dbReference>
<reference evidence="1" key="1">
    <citation type="submission" date="2022-08" db="EMBL/GenBank/DDBJ databases">
        <authorList>
            <person name="Gutierrez-Valencia J."/>
        </authorList>
    </citation>
    <scope>NUCLEOTIDE SEQUENCE</scope>
</reference>
<evidence type="ECO:0000313" key="2">
    <source>
        <dbReference type="Proteomes" id="UP001154282"/>
    </source>
</evidence>
<protein>
    <submittedName>
        <fullName evidence="1">Uncharacterized protein</fullName>
    </submittedName>
</protein>
<sequence>MDESKNCRAPFHLLEPRDWEAKQFENPSMASLFCTLSAAKLPDLKLYYSMAVPNDFPSNTHDSNHQ</sequence>
<proteinExistence type="predicted"/>
<dbReference type="Proteomes" id="UP001154282">
    <property type="component" value="Unassembled WGS sequence"/>
</dbReference>
<keyword evidence="2" id="KW-1185">Reference proteome</keyword>
<dbReference type="AlphaFoldDB" id="A0AAV0RLF7"/>
<comment type="caution">
    <text evidence="1">The sequence shown here is derived from an EMBL/GenBank/DDBJ whole genome shotgun (WGS) entry which is preliminary data.</text>
</comment>
<evidence type="ECO:0000313" key="1">
    <source>
        <dbReference type="EMBL" id="CAI0557308.1"/>
    </source>
</evidence>
<accession>A0AAV0RLF7</accession>